<dbReference type="GO" id="GO:0016787">
    <property type="term" value="F:hydrolase activity"/>
    <property type="evidence" value="ECO:0007669"/>
    <property type="project" value="UniProtKB-KW"/>
</dbReference>
<accession>A0A4R1HJ21</accession>
<dbReference type="Gene3D" id="1.20.1440.110">
    <property type="entry name" value="acylaminoacyl peptidase"/>
    <property type="match status" value="1"/>
</dbReference>
<dbReference type="Proteomes" id="UP000295560">
    <property type="component" value="Unassembled WGS sequence"/>
</dbReference>
<comment type="caution">
    <text evidence="3">The sequence shown here is derived from an EMBL/GenBank/DDBJ whole genome shotgun (WGS) entry which is preliminary data.</text>
</comment>
<gene>
    <name evidence="3" type="ORF">EV378_5830</name>
</gene>
<dbReference type="InterPro" id="IPR010520">
    <property type="entry name" value="FrsA-like"/>
</dbReference>
<evidence type="ECO:0000256" key="1">
    <source>
        <dbReference type="ARBA" id="ARBA00008645"/>
    </source>
</evidence>
<dbReference type="InterPro" id="IPR050261">
    <property type="entry name" value="FrsA_esterase"/>
</dbReference>
<name>A0A4R1HJ21_PSEEN</name>
<proteinExistence type="inferred from homology"/>
<evidence type="ECO:0000313" key="3">
    <source>
        <dbReference type="EMBL" id="TCK21838.1"/>
    </source>
</evidence>
<dbReference type="AlphaFoldDB" id="A0A4R1HJ21"/>
<protein>
    <submittedName>
        <fullName evidence="3">2,6-dihydroxypseudooxynicotine hydrolase</fullName>
    </submittedName>
</protein>
<dbReference type="Pfam" id="PF06500">
    <property type="entry name" value="FrsA-like"/>
    <property type="match status" value="1"/>
</dbReference>
<dbReference type="PANTHER" id="PTHR22946">
    <property type="entry name" value="DIENELACTONE HYDROLASE DOMAIN-CONTAINING PROTEIN-RELATED"/>
    <property type="match status" value="1"/>
</dbReference>
<keyword evidence="4" id="KW-1185">Reference proteome</keyword>
<evidence type="ECO:0000256" key="2">
    <source>
        <dbReference type="ARBA" id="ARBA00022801"/>
    </source>
</evidence>
<dbReference type="OrthoDB" id="9765647at2"/>
<organism evidence="3 4">
    <name type="scientific">Pseudonocardia endophytica</name>
    <dbReference type="NCBI Taxonomy" id="401976"/>
    <lineage>
        <taxon>Bacteria</taxon>
        <taxon>Bacillati</taxon>
        <taxon>Actinomycetota</taxon>
        <taxon>Actinomycetes</taxon>
        <taxon>Pseudonocardiales</taxon>
        <taxon>Pseudonocardiaceae</taxon>
        <taxon>Pseudonocardia</taxon>
    </lineage>
</organism>
<dbReference type="Gene3D" id="3.40.50.1820">
    <property type="entry name" value="alpha/beta hydrolase"/>
    <property type="match status" value="1"/>
</dbReference>
<reference evidence="3 4" key="1">
    <citation type="submission" date="2019-03" db="EMBL/GenBank/DDBJ databases">
        <title>Sequencing the genomes of 1000 actinobacteria strains.</title>
        <authorList>
            <person name="Klenk H.-P."/>
        </authorList>
    </citation>
    <scope>NUCLEOTIDE SEQUENCE [LARGE SCALE GENOMIC DNA]</scope>
    <source>
        <strain evidence="3 4">DSM 44969</strain>
    </source>
</reference>
<keyword evidence="2 3" id="KW-0378">Hydrolase</keyword>
<dbReference type="InterPro" id="IPR029058">
    <property type="entry name" value="AB_hydrolase_fold"/>
</dbReference>
<evidence type="ECO:0000313" key="4">
    <source>
        <dbReference type="Proteomes" id="UP000295560"/>
    </source>
</evidence>
<dbReference type="SUPFAM" id="SSF53474">
    <property type="entry name" value="alpha/beta-Hydrolases"/>
    <property type="match status" value="1"/>
</dbReference>
<dbReference type="EMBL" id="SMFZ01000002">
    <property type="protein sequence ID" value="TCK21838.1"/>
    <property type="molecule type" value="Genomic_DNA"/>
</dbReference>
<sequence>MSQPDAVAQLEHLVHRFVSNGVPLADVEQIRSDLTDWSSWNQAWQRSGDARMAEAEAADRAGAHQTAAELRLVAALEFHFGKFLFVHDVVALRRGTERAAGAYRRALVRLPWPGRVLDVPYRDRTLPGVFRTPAAGGPAPTVLLVPGLDAAKEELHLLSEVFLRRGMATMVVDGPGQGESEFDLPLTAEWEEVAEAVLDVLRGRHEVDRARVGVVGVSLGGHYAARTAARADGIRAGVSLGGCYSMGESWPHLKHLSRDAFRVRTRSSDMDAASAEADRFTLASAPARGGVPFLVVHGERDRLFDTEQAERMAKHFGPDGELTLEPDGNHVLHNIGYRIRPAAADWLRARLDG</sequence>
<dbReference type="RefSeq" id="WP_132430536.1">
    <property type="nucleotide sequence ID" value="NZ_SMFZ01000002.1"/>
</dbReference>
<dbReference type="PANTHER" id="PTHR22946:SF12">
    <property type="entry name" value="CONIDIAL PIGMENT BIOSYNTHESIS PROTEIN AYG1 (AFU_ORTHOLOGUE AFUA_2G17550)"/>
    <property type="match status" value="1"/>
</dbReference>
<comment type="similarity">
    <text evidence="1">Belongs to the AB hydrolase superfamily.</text>
</comment>